<dbReference type="PANTHER" id="PTHR13213">
    <property type="entry name" value="MYB-BINDING PROTEIN 1A FAMILY MEMBER"/>
    <property type="match status" value="1"/>
</dbReference>
<feature type="region of interest" description="Disordered" evidence="4">
    <location>
        <begin position="671"/>
        <end position="724"/>
    </location>
</feature>
<proteinExistence type="inferred from homology"/>
<dbReference type="GO" id="GO:0003723">
    <property type="term" value="F:RNA binding"/>
    <property type="evidence" value="ECO:0007669"/>
    <property type="project" value="TreeGrafter"/>
</dbReference>
<dbReference type="SUPFAM" id="SSF48371">
    <property type="entry name" value="ARM repeat"/>
    <property type="match status" value="1"/>
</dbReference>
<dbReference type="GO" id="GO:0005730">
    <property type="term" value="C:nucleolus"/>
    <property type="evidence" value="ECO:0007669"/>
    <property type="project" value="InterPro"/>
</dbReference>
<keyword evidence="5" id="KW-1185">Reference proteome</keyword>
<feature type="compositionally biased region" description="Basic and acidic residues" evidence="4">
    <location>
        <begin position="671"/>
        <end position="683"/>
    </location>
</feature>
<dbReference type="CTD" id="10514"/>
<dbReference type="OrthoDB" id="342531at2759"/>
<evidence type="ECO:0000256" key="3">
    <source>
        <dbReference type="ARBA" id="ARBA00023242"/>
    </source>
</evidence>
<keyword evidence="3" id="KW-0539">Nucleus</keyword>
<evidence type="ECO:0000313" key="5">
    <source>
        <dbReference type="Proteomes" id="UP000694866"/>
    </source>
</evidence>
<feature type="region of interest" description="Disordered" evidence="4">
    <location>
        <begin position="1171"/>
        <end position="1213"/>
    </location>
</feature>
<gene>
    <name evidence="6" type="primary">Mybbp1A</name>
</gene>
<feature type="compositionally biased region" description="Acidic residues" evidence="4">
    <location>
        <begin position="687"/>
        <end position="724"/>
    </location>
</feature>
<name>A0A9R1SVD3_9HYME</name>
<dbReference type="AlphaFoldDB" id="A0A9R1SVD3"/>
<dbReference type="Proteomes" id="UP000694866">
    <property type="component" value="Unplaced"/>
</dbReference>
<dbReference type="Pfam" id="PF04931">
    <property type="entry name" value="DNA_pol_phi"/>
    <property type="match status" value="1"/>
</dbReference>
<dbReference type="GO" id="GO:0003714">
    <property type="term" value="F:transcription corepressor activity"/>
    <property type="evidence" value="ECO:0007669"/>
    <property type="project" value="TreeGrafter"/>
</dbReference>
<feature type="region of interest" description="Disordered" evidence="4">
    <location>
        <begin position="1"/>
        <end position="28"/>
    </location>
</feature>
<dbReference type="InterPro" id="IPR016024">
    <property type="entry name" value="ARM-type_fold"/>
</dbReference>
<dbReference type="InterPro" id="IPR007015">
    <property type="entry name" value="DNA_pol_V/MYBBP1A"/>
</dbReference>
<dbReference type="KEGG" id="fas:105263355"/>
<evidence type="ECO:0000313" key="6">
    <source>
        <dbReference type="RefSeq" id="XP_011297827.1"/>
    </source>
</evidence>
<dbReference type="GO" id="GO:0043565">
    <property type="term" value="F:sequence-specific DNA binding"/>
    <property type="evidence" value="ECO:0007669"/>
    <property type="project" value="TreeGrafter"/>
</dbReference>
<feature type="compositionally biased region" description="Basic and acidic residues" evidence="4">
    <location>
        <begin position="1090"/>
        <end position="1111"/>
    </location>
</feature>
<dbReference type="PANTHER" id="PTHR13213:SF2">
    <property type="entry name" value="MYB-BINDING PROTEIN 1A"/>
    <property type="match status" value="1"/>
</dbReference>
<evidence type="ECO:0000256" key="1">
    <source>
        <dbReference type="ARBA" id="ARBA00004123"/>
    </source>
</evidence>
<comment type="subcellular location">
    <subcellularLocation>
        <location evidence="1">Nucleus</location>
    </subcellularLocation>
</comment>
<sequence>MHMVDMESASSDYNCNKDENPQKYRKMGTSVLDSFTKLTSEDEKTRVEGGTTLLRHLSQQKSDDPESKELDYSLRRLIRGLGGSRLSSRRGFYATLTAYLKLHPETEVNSLLETMETELKSSGHNSKSENADIFMGRILFCGSLIRSKLLESSPPDFQQKVIEILLQAGSKRSYLSFSCSSFLLEFLHQLTPKSLKISIWPILERELGKPWSEQTLDTFYTLLIMSTKFPTLVNKKFLREHLGTDSIIDEKSLDSQLKLLTDIPRIVCHRHPLYPIFCEQLVSSNYLIPFWTGLDKRFVKPSRTIEHLSLEILNLIVTNIKDKTLLPALLTPNFLHHMLKRFTSNKRNKHDDVANAFKKFLSHLVTQLDDKELKSKTAISVIKKLVMHPGDLMIEKITGTKILQMITSNLDTNGVKKLSKFYNEIVSNSVMKRIKEREEPWTNSERTYVGQLLSKLLGHPAVASEQSWRLEQLKLLFTLGLCETSNVGVELAPVFKESFYRALDHKLPKLDDLKSVLTELITQIDKELFDEKTKNLRTPLPETAVDSWKKVISFIKKPEKSFKNKHAVLIFYTMDLNMGLQLFSDPEMAISAINEIHCCADRLKSSKSPKKQNAQAEDEEPVWVEVIVDLLLSLLSRNSHLLRSLVRCVFPHVCPLLTSTSIHQILAALDPKDDKGPLRKGSGDSDSSSDEDQSDDDKSDEEEQSDEEEEVSEASDDDDVDEDETITDKLRLAVRQALGEASAQTDDEDVDIDDIDEEEGKRLDESLAAAFKILRENRSNKNKKQGKSAEALTHFRVRVMDLLEIYLDSEPSMALALDMLVPLFALLEFCIKDSHQKPLENRVRSCLKKLSGVKKFRDTEGVDEQLIEDLGKLLVEKGERSTLICQEMGDKLAECCTFLIRCVQQARLASDTLVRFYGENFTAFFKKRDCVLPATLFRNALQLNWEGNWELVPLIVDYAFDGSIRSFRRGQALEFLTTFYKNHRLISSGKGSVKETMERTLARNCLSLFEELREGQVNGEGRKEVRQKFLGVLWRLLHAVHSQQMEGVWDWGKIGEAIAGYRKGVSLSKDAKTAYNRLATLIGAPKNIQDEGDRKQEINGVHRDSGVRVEDESAESGDEQSIKKSKKEIKKKLKNLSKKKEKQMLKKEARELRAKAMGEGLDGVEFSSVVLNGGNEGMENGVGEDNRTLGKKRSASASAIETPVKSKKKKGTK</sequence>
<evidence type="ECO:0000256" key="4">
    <source>
        <dbReference type="SAM" id="MobiDB-lite"/>
    </source>
</evidence>
<organism evidence="5 6">
    <name type="scientific">Fopius arisanus</name>
    <dbReference type="NCBI Taxonomy" id="64838"/>
    <lineage>
        <taxon>Eukaryota</taxon>
        <taxon>Metazoa</taxon>
        <taxon>Ecdysozoa</taxon>
        <taxon>Arthropoda</taxon>
        <taxon>Hexapoda</taxon>
        <taxon>Insecta</taxon>
        <taxon>Pterygota</taxon>
        <taxon>Neoptera</taxon>
        <taxon>Endopterygota</taxon>
        <taxon>Hymenoptera</taxon>
        <taxon>Apocrita</taxon>
        <taxon>Ichneumonoidea</taxon>
        <taxon>Braconidae</taxon>
        <taxon>Opiinae</taxon>
        <taxon>Fopius</taxon>
    </lineage>
</organism>
<feature type="region of interest" description="Disordered" evidence="4">
    <location>
        <begin position="1090"/>
        <end position="1127"/>
    </location>
</feature>
<protein>
    <submittedName>
        <fullName evidence="6">DNA polymerase V</fullName>
    </submittedName>
</protein>
<feature type="compositionally biased region" description="Low complexity" evidence="4">
    <location>
        <begin position="1171"/>
        <end position="1183"/>
    </location>
</feature>
<dbReference type="RefSeq" id="XP_011297827.1">
    <property type="nucleotide sequence ID" value="XM_011299525.1"/>
</dbReference>
<accession>A0A9R1SVD3</accession>
<reference evidence="6" key="1">
    <citation type="submission" date="2025-08" db="UniProtKB">
        <authorList>
            <consortium name="RefSeq"/>
        </authorList>
    </citation>
    <scope>IDENTIFICATION</scope>
    <source>
        <strain evidence="6">USDA-PBARC FA_bdor</strain>
        <tissue evidence="6">Whole organism</tissue>
    </source>
</reference>
<evidence type="ECO:0000256" key="2">
    <source>
        <dbReference type="ARBA" id="ARBA00006809"/>
    </source>
</evidence>
<comment type="similarity">
    <text evidence="2">Belongs to the MYBBP1A family.</text>
</comment>
<dbReference type="GeneID" id="105263355"/>